<accession>A0A022QXS8</accession>
<dbReference type="eggNOG" id="KOG0192">
    <property type="taxonomic scope" value="Eukaryota"/>
</dbReference>
<reference evidence="2 3" key="1">
    <citation type="journal article" date="2013" name="Proc. Natl. Acad. Sci. U.S.A.">
        <title>Fine-scale variation in meiotic recombination in Mimulus inferred from population shotgun sequencing.</title>
        <authorList>
            <person name="Hellsten U."/>
            <person name="Wright K.M."/>
            <person name="Jenkins J."/>
            <person name="Shu S."/>
            <person name="Yuan Y."/>
            <person name="Wessler S.R."/>
            <person name="Schmutz J."/>
            <person name="Willis J.H."/>
            <person name="Rokhsar D.S."/>
        </authorList>
    </citation>
    <scope>NUCLEOTIDE SEQUENCE [LARGE SCALE GENOMIC DNA]</scope>
    <source>
        <strain evidence="3">cv. DUN x IM62</strain>
    </source>
</reference>
<feature type="region of interest" description="Disordered" evidence="1">
    <location>
        <begin position="296"/>
        <end position="318"/>
    </location>
</feature>
<dbReference type="STRING" id="4155.A0A022QXS8"/>
<dbReference type="Proteomes" id="UP000030748">
    <property type="component" value="Unassembled WGS sequence"/>
</dbReference>
<name>A0A022QXS8_ERYGU</name>
<organism evidence="2 3">
    <name type="scientific">Erythranthe guttata</name>
    <name type="common">Yellow monkey flower</name>
    <name type="synonym">Mimulus guttatus</name>
    <dbReference type="NCBI Taxonomy" id="4155"/>
    <lineage>
        <taxon>Eukaryota</taxon>
        <taxon>Viridiplantae</taxon>
        <taxon>Streptophyta</taxon>
        <taxon>Embryophyta</taxon>
        <taxon>Tracheophyta</taxon>
        <taxon>Spermatophyta</taxon>
        <taxon>Magnoliopsida</taxon>
        <taxon>eudicotyledons</taxon>
        <taxon>Gunneridae</taxon>
        <taxon>Pentapetalae</taxon>
        <taxon>asterids</taxon>
        <taxon>lamiids</taxon>
        <taxon>Lamiales</taxon>
        <taxon>Phrymaceae</taxon>
        <taxon>Erythranthe</taxon>
    </lineage>
</organism>
<dbReference type="EMBL" id="KI630843">
    <property type="protein sequence ID" value="EYU32409.1"/>
    <property type="molecule type" value="Genomic_DNA"/>
</dbReference>
<keyword evidence="3" id="KW-1185">Reference proteome</keyword>
<evidence type="ECO:0000313" key="2">
    <source>
        <dbReference type="EMBL" id="EYU32409.1"/>
    </source>
</evidence>
<gene>
    <name evidence="2" type="ORF">MIMGU_mgv11b017814mg</name>
</gene>
<protein>
    <submittedName>
        <fullName evidence="2">Uncharacterized protein</fullName>
    </submittedName>
</protein>
<feature type="compositionally biased region" description="Basic residues" evidence="1">
    <location>
        <begin position="307"/>
        <end position="318"/>
    </location>
</feature>
<dbReference type="AlphaFoldDB" id="A0A022QXS8"/>
<proteinExistence type="predicted"/>
<sequence length="318" mass="36807">KFLDHTPRFFFPDFYERVLRYIKKILVINPDHGHPDSPPPLVDYCDMEAGYLKKFPEKGGAGVLAPPVLQIPFQMFTYKIVEKEKFYSKKWEIHRPASMFDEDHNMDDFLLAPSDRRSVCSEIIDTKNSGIAVDMRSVISEIPQRKMHPLDQSSFGLESPRRKLSSKSFNLERRTDQNFTSRELREVLDKAIIASKVAESSQLVTKVTEQKAESTEILEKKQSLRPIVDQKTKSLEGEMILRPTRNRKLSEIPEKIVKNGESIKNTIEKTEEKTEEKTGKTTVIIKQMKDVIKTKKIEGFSESAANQKHHRKTSRRQE</sequence>
<evidence type="ECO:0000256" key="1">
    <source>
        <dbReference type="SAM" id="MobiDB-lite"/>
    </source>
</evidence>
<feature type="non-terminal residue" evidence="2">
    <location>
        <position position="1"/>
    </location>
</feature>
<evidence type="ECO:0000313" key="3">
    <source>
        <dbReference type="Proteomes" id="UP000030748"/>
    </source>
</evidence>